<organism evidence="4 5">
    <name type="scientific">Crassostrea virginica</name>
    <name type="common">Eastern oyster</name>
    <dbReference type="NCBI Taxonomy" id="6565"/>
    <lineage>
        <taxon>Eukaryota</taxon>
        <taxon>Metazoa</taxon>
        <taxon>Spiralia</taxon>
        <taxon>Lophotrochozoa</taxon>
        <taxon>Mollusca</taxon>
        <taxon>Bivalvia</taxon>
        <taxon>Autobranchia</taxon>
        <taxon>Pteriomorphia</taxon>
        <taxon>Ostreida</taxon>
        <taxon>Ostreoidea</taxon>
        <taxon>Ostreidae</taxon>
        <taxon>Crassostrea</taxon>
    </lineage>
</organism>
<dbReference type="AlphaFoldDB" id="A0A8B8ERI5"/>
<name>A0A8B8ERI5_CRAVI</name>
<keyword evidence="3" id="KW-1133">Transmembrane helix</keyword>
<dbReference type="OrthoDB" id="6082797at2759"/>
<keyword evidence="3" id="KW-0472">Membrane</keyword>
<evidence type="ECO:0000313" key="4">
    <source>
        <dbReference type="Proteomes" id="UP000694844"/>
    </source>
</evidence>
<dbReference type="GeneID" id="111136191"/>
<feature type="compositionally biased region" description="Low complexity" evidence="2">
    <location>
        <begin position="166"/>
        <end position="180"/>
    </location>
</feature>
<accession>A0A8B8ERI5</accession>
<keyword evidence="3" id="KW-0812">Transmembrane</keyword>
<evidence type="ECO:0000256" key="3">
    <source>
        <dbReference type="SAM" id="Phobius"/>
    </source>
</evidence>
<evidence type="ECO:0000256" key="2">
    <source>
        <dbReference type="SAM" id="MobiDB-lite"/>
    </source>
</evidence>
<feature type="region of interest" description="Disordered" evidence="2">
    <location>
        <begin position="166"/>
        <end position="187"/>
    </location>
</feature>
<proteinExistence type="predicted"/>
<keyword evidence="1" id="KW-0245">EGF-like domain</keyword>
<evidence type="ECO:0000256" key="1">
    <source>
        <dbReference type="ARBA" id="ARBA00022536"/>
    </source>
</evidence>
<dbReference type="Gene3D" id="2.170.300.10">
    <property type="entry name" value="Tie2 ligand-binding domain superfamily"/>
    <property type="match status" value="1"/>
</dbReference>
<protein>
    <submittedName>
        <fullName evidence="5">Multiple epidermal growth factor-like domains protein 10</fullName>
    </submittedName>
</protein>
<dbReference type="RefSeq" id="XP_022342560.1">
    <property type="nucleotide sequence ID" value="XM_022486852.1"/>
</dbReference>
<dbReference type="InterPro" id="IPR042635">
    <property type="entry name" value="MEGF10/SREC1/2-like"/>
</dbReference>
<reference evidence="5" key="1">
    <citation type="submission" date="2025-08" db="UniProtKB">
        <authorList>
            <consortium name="RefSeq"/>
        </authorList>
    </citation>
    <scope>IDENTIFICATION</scope>
    <source>
        <tissue evidence="5">Whole sample</tissue>
    </source>
</reference>
<gene>
    <name evidence="5" type="primary">LOC111136191</name>
</gene>
<evidence type="ECO:0000313" key="5">
    <source>
        <dbReference type="RefSeq" id="XP_022342560.1"/>
    </source>
</evidence>
<keyword evidence="4" id="KW-1185">Reference proteome</keyword>
<feature type="transmembrane region" description="Helical" evidence="3">
    <location>
        <begin position="195"/>
        <end position="218"/>
    </location>
</feature>
<dbReference type="PANTHER" id="PTHR24043">
    <property type="entry name" value="SCAVENGER RECEPTOR CLASS F"/>
    <property type="match status" value="1"/>
</dbReference>
<dbReference type="Proteomes" id="UP000694844">
    <property type="component" value="Chromosome 5"/>
</dbReference>
<sequence>MCVEVECDPGFRGDYCNKTCPDGYYGEKCLPKCECNDSQFCHHVCGCLQRSNTTDNITTNNTEVVSSYSVETCFSSTDTSTDSTEVTLTARPKQECEPGFLGDNCSKTCPEEYYGRRCENECNCNNDTQICHHVCGCLQTSNTTDNITTNNTKVVSSYSLEACFSSSDTSTDSTGVTQTTRPEEDPPNQGYFPNLYFILTLSGSALVLLVVVGLLSCFCSRKNRSASVNHHNPVYDEEERNRDMDYHTGPEDSGEDLYGTCDRDCYSTLALRVNFETVRPLDETSEVTHVEDNLYASVVKCKREDGN</sequence>
<dbReference type="GO" id="GO:0005044">
    <property type="term" value="F:scavenger receptor activity"/>
    <property type="evidence" value="ECO:0007669"/>
    <property type="project" value="InterPro"/>
</dbReference>
<dbReference type="KEGG" id="cvn:111136191"/>